<protein>
    <submittedName>
        <fullName evidence="1">Uncharacterized protein</fullName>
    </submittedName>
</protein>
<sequence length="85" mass="9513">MGFTITTFKPFTLLRSSSSSSSSPPQAQAAFEVLCEDLPIETIDNDRNDDLDIQITEIEDETVMGSEDMLKRFGGLEVWKVCNYS</sequence>
<proteinExistence type="predicted"/>
<keyword evidence="2" id="KW-1185">Reference proteome</keyword>
<reference evidence="1 2" key="2">
    <citation type="journal article" date="2022" name="Mol. Ecol. Resour.">
        <title>The genomes of chicory, endive, great burdock and yacon provide insights into Asteraceae paleo-polyploidization history and plant inulin production.</title>
        <authorList>
            <person name="Fan W."/>
            <person name="Wang S."/>
            <person name="Wang H."/>
            <person name="Wang A."/>
            <person name="Jiang F."/>
            <person name="Liu H."/>
            <person name="Zhao H."/>
            <person name="Xu D."/>
            <person name="Zhang Y."/>
        </authorList>
    </citation>
    <scope>NUCLEOTIDE SEQUENCE [LARGE SCALE GENOMIC DNA]</scope>
    <source>
        <strain evidence="2">cv. Niubang</strain>
    </source>
</reference>
<gene>
    <name evidence="1" type="ORF">L6452_37598</name>
</gene>
<name>A0ACB8Y2R4_ARCLA</name>
<dbReference type="Proteomes" id="UP001055879">
    <property type="component" value="Linkage Group LG14"/>
</dbReference>
<evidence type="ECO:0000313" key="2">
    <source>
        <dbReference type="Proteomes" id="UP001055879"/>
    </source>
</evidence>
<dbReference type="EMBL" id="CM042060">
    <property type="protein sequence ID" value="KAI3678311.1"/>
    <property type="molecule type" value="Genomic_DNA"/>
</dbReference>
<reference evidence="2" key="1">
    <citation type="journal article" date="2022" name="Mol. Ecol. Resour.">
        <title>The genomes of chicory, endive, great burdock and yacon provide insights into Asteraceae palaeo-polyploidization history and plant inulin production.</title>
        <authorList>
            <person name="Fan W."/>
            <person name="Wang S."/>
            <person name="Wang H."/>
            <person name="Wang A."/>
            <person name="Jiang F."/>
            <person name="Liu H."/>
            <person name="Zhao H."/>
            <person name="Xu D."/>
            <person name="Zhang Y."/>
        </authorList>
    </citation>
    <scope>NUCLEOTIDE SEQUENCE [LARGE SCALE GENOMIC DNA]</scope>
    <source>
        <strain evidence="2">cv. Niubang</strain>
    </source>
</reference>
<accession>A0ACB8Y2R4</accession>
<comment type="caution">
    <text evidence="1">The sequence shown here is derived from an EMBL/GenBank/DDBJ whole genome shotgun (WGS) entry which is preliminary data.</text>
</comment>
<organism evidence="1 2">
    <name type="scientific">Arctium lappa</name>
    <name type="common">Greater burdock</name>
    <name type="synonym">Lappa major</name>
    <dbReference type="NCBI Taxonomy" id="4217"/>
    <lineage>
        <taxon>Eukaryota</taxon>
        <taxon>Viridiplantae</taxon>
        <taxon>Streptophyta</taxon>
        <taxon>Embryophyta</taxon>
        <taxon>Tracheophyta</taxon>
        <taxon>Spermatophyta</taxon>
        <taxon>Magnoliopsida</taxon>
        <taxon>eudicotyledons</taxon>
        <taxon>Gunneridae</taxon>
        <taxon>Pentapetalae</taxon>
        <taxon>asterids</taxon>
        <taxon>campanulids</taxon>
        <taxon>Asterales</taxon>
        <taxon>Asteraceae</taxon>
        <taxon>Carduoideae</taxon>
        <taxon>Cardueae</taxon>
        <taxon>Arctiinae</taxon>
        <taxon>Arctium</taxon>
    </lineage>
</organism>
<evidence type="ECO:0000313" key="1">
    <source>
        <dbReference type="EMBL" id="KAI3678311.1"/>
    </source>
</evidence>